<dbReference type="Gene3D" id="3.50.50.60">
    <property type="entry name" value="FAD/NAD(P)-binding domain"/>
    <property type="match status" value="3"/>
</dbReference>
<dbReference type="SUPFAM" id="SSF51905">
    <property type="entry name" value="FAD/NAD(P)-binding domain"/>
    <property type="match status" value="1"/>
</dbReference>
<evidence type="ECO:0000256" key="1">
    <source>
        <dbReference type="SAM" id="MobiDB-lite"/>
    </source>
</evidence>
<dbReference type="HOGENOM" id="CLU_024043_2_0_1"/>
<name>S8AK54_PENO1</name>
<dbReference type="InterPro" id="IPR010354">
    <property type="entry name" value="Oleate_hydratase"/>
</dbReference>
<dbReference type="InterPro" id="IPR036188">
    <property type="entry name" value="FAD/NAD-bd_sf"/>
</dbReference>
<dbReference type="Proteomes" id="UP000019376">
    <property type="component" value="Unassembled WGS sequence"/>
</dbReference>
<dbReference type="AlphaFoldDB" id="S8AK54"/>
<organism evidence="2 3">
    <name type="scientific">Penicillium oxalicum (strain 114-2 / CGMCC 5302)</name>
    <name type="common">Penicillium decumbens</name>
    <dbReference type="NCBI Taxonomy" id="933388"/>
    <lineage>
        <taxon>Eukaryota</taxon>
        <taxon>Fungi</taxon>
        <taxon>Dikarya</taxon>
        <taxon>Ascomycota</taxon>
        <taxon>Pezizomycotina</taxon>
        <taxon>Eurotiomycetes</taxon>
        <taxon>Eurotiomycetidae</taxon>
        <taxon>Eurotiales</taxon>
        <taxon>Aspergillaceae</taxon>
        <taxon>Penicillium</taxon>
    </lineage>
</organism>
<proteinExistence type="predicted"/>
<sequence>MNRQQKAVLAQDHRTPSKVNAWILGSSIASLASAVHLILDANVPASQIHILESQDTPGDGITSTGDSLIGYNHRPGCLPSFNDVCMKKLLALVPSTSVSGRTVLKDIEKNYEDKVCQNVPVTHVLAQGDQGPRRTDARDLSLTLIDRMKLTMLLLRSEESLSRKRINQIFNKPFFDSTFWIAFSTLFTFQPWHSAAEFRRCLRRYFYEFQNLNTKKPLDCTQFNQFESIIMPIIQFLQRQGVDFRLCTKVTDIATLSDCGTETVSAIHVLRDSSRETITVCADDIVIVSLGSNTSGSSSGTNKTPPLSKTMIAENELDENWSLWLNLRTQRPTLGDPYNFCTRVTESMLETFTVTLKDADFFNRFVKLTCDQPGIGSLVYLKDSSWKISMCIPRQPFFPLQPGNIQTFWGYGLCPEREGSFVRKPMLNCSGEEIMTELLWHLGFLSPSILKNSITIPSVMPRMTASLLPRAYGDRPKVIPEGMTNLAVIGQFVEIPNETTVSMEYSVRGAQLAVSQLMGLGRSASPDRTLRGMDHGFPSLQASPGNLAASDPGHPETGHSFPSVQAISGSSASLERTLRKVDHGLHCKYTTNQYIEHRRKVLALLVNRSDCLSSEEMSSSCDNLRFVDPAHRSHFLSNSVTNHRSSIPVFLGSEMMRTSSSKAANTLAGALRPWGRLKALYSRDGPEAKCEST</sequence>
<dbReference type="OrthoDB" id="545169at2759"/>
<dbReference type="PANTHER" id="PTHR37417:SF2">
    <property type="entry name" value="67 KDA MYOSIN-CROSS-REACTIVE ANTIGEN FAMILY PROTEIN (AFU_ORTHOLOGUE AFUA_5G09970)"/>
    <property type="match status" value="1"/>
</dbReference>
<keyword evidence="3" id="KW-1185">Reference proteome</keyword>
<dbReference type="PhylomeDB" id="S8AK54"/>
<dbReference type="EMBL" id="KB644408">
    <property type="protein sequence ID" value="EPS26203.1"/>
    <property type="molecule type" value="Genomic_DNA"/>
</dbReference>
<reference evidence="2 3" key="1">
    <citation type="journal article" date="2013" name="PLoS ONE">
        <title>Genomic and secretomic analyses reveal unique features of the lignocellulolytic enzyme system of Penicillium decumbens.</title>
        <authorList>
            <person name="Liu G."/>
            <person name="Zhang L."/>
            <person name="Wei X."/>
            <person name="Zou G."/>
            <person name="Qin Y."/>
            <person name="Ma L."/>
            <person name="Li J."/>
            <person name="Zheng H."/>
            <person name="Wang S."/>
            <person name="Wang C."/>
            <person name="Xun L."/>
            <person name="Zhao G.-P."/>
            <person name="Zhou Z."/>
            <person name="Qu Y."/>
        </authorList>
    </citation>
    <scope>NUCLEOTIDE SEQUENCE [LARGE SCALE GENOMIC DNA]</scope>
    <source>
        <strain evidence="3">114-2 / CGMCC 5302</strain>
    </source>
</reference>
<evidence type="ECO:0000313" key="3">
    <source>
        <dbReference type="Proteomes" id="UP000019376"/>
    </source>
</evidence>
<evidence type="ECO:0008006" key="4">
    <source>
        <dbReference type="Google" id="ProtNLM"/>
    </source>
</evidence>
<gene>
    <name evidence="2" type="ORF">PDE_01139</name>
</gene>
<dbReference type="GO" id="GO:0050151">
    <property type="term" value="F:oleate hydratase activity"/>
    <property type="evidence" value="ECO:0007669"/>
    <property type="project" value="InterPro"/>
</dbReference>
<dbReference type="Pfam" id="PF06100">
    <property type="entry name" value="MCRA"/>
    <property type="match status" value="1"/>
</dbReference>
<dbReference type="eggNOG" id="ENOG502QRWG">
    <property type="taxonomic scope" value="Eukaryota"/>
</dbReference>
<protein>
    <recommendedName>
        <fullName evidence="4">67 kDa myosin-cross-reactive antigen family protein</fullName>
    </recommendedName>
</protein>
<dbReference type="GO" id="GO:0006631">
    <property type="term" value="P:fatty acid metabolic process"/>
    <property type="evidence" value="ECO:0007669"/>
    <property type="project" value="InterPro"/>
</dbReference>
<dbReference type="GO" id="GO:0071949">
    <property type="term" value="F:FAD binding"/>
    <property type="evidence" value="ECO:0007669"/>
    <property type="project" value="InterPro"/>
</dbReference>
<feature type="region of interest" description="Disordered" evidence="1">
    <location>
        <begin position="534"/>
        <end position="566"/>
    </location>
</feature>
<accession>S8AK54</accession>
<evidence type="ECO:0000313" key="2">
    <source>
        <dbReference type="EMBL" id="EPS26203.1"/>
    </source>
</evidence>
<dbReference type="PANTHER" id="PTHR37417">
    <property type="entry name" value="67 KDA MYOSIN-CROSS-REACTIVE ANTIGEN FAMILY PROTEIN (AFU_ORTHOLOGUE AFUA_5G09970)"/>
    <property type="match status" value="1"/>
</dbReference>